<dbReference type="EMBL" id="JARESE010000062">
    <property type="protein sequence ID" value="MDE8653678.1"/>
    <property type="molecule type" value="Genomic_DNA"/>
</dbReference>
<dbReference type="InterPro" id="IPR005467">
    <property type="entry name" value="His_kinase_dom"/>
</dbReference>
<feature type="domain" description="PAC" evidence="11">
    <location>
        <begin position="200"/>
        <end position="254"/>
    </location>
</feature>
<evidence type="ECO:0000256" key="8">
    <source>
        <dbReference type="ARBA" id="ARBA00023012"/>
    </source>
</evidence>
<dbReference type="InterPro" id="IPR004358">
    <property type="entry name" value="Sig_transdc_His_kin-like_C"/>
</dbReference>
<dbReference type="InterPro" id="IPR000700">
    <property type="entry name" value="PAS-assoc_C"/>
</dbReference>
<dbReference type="Pfam" id="PF08448">
    <property type="entry name" value="PAS_4"/>
    <property type="match status" value="1"/>
</dbReference>
<dbReference type="EC" id="2.7.13.3" evidence="2"/>
<evidence type="ECO:0000256" key="2">
    <source>
        <dbReference type="ARBA" id="ARBA00012438"/>
    </source>
</evidence>
<evidence type="ECO:0000259" key="11">
    <source>
        <dbReference type="PROSITE" id="PS50113"/>
    </source>
</evidence>
<dbReference type="NCBIfam" id="TIGR00229">
    <property type="entry name" value="sensory_box"/>
    <property type="match status" value="3"/>
</dbReference>
<evidence type="ECO:0000313" key="13">
    <source>
        <dbReference type="Proteomes" id="UP001216253"/>
    </source>
</evidence>
<keyword evidence="3" id="KW-0597">Phosphoprotein</keyword>
<evidence type="ECO:0000256" key="7">
    <source>
        <dbReference type="ARBA" id="ARBA00022840"/>
    </source>
</evidence>
<accession>A0ABT5WV00</accession>
<feature type="domain" description="PAS" evidence="10">
    <location>
        <begin position="255"/>
        <end position="301"/>
    </location>
</feature>
<dbReference type="PROSITE" id="PS50112">
    <property type="entry name" value="PAS"/>
    <property type="match status" value="2"/>
</dbReference>
<dbReference type="SMART" id="SM00387">
    <property type="entry name" value="HATPase_c"/>
    <property type="match status" value="1"/>
</dbReference>
<feature type="domain" description="Histidine kinase" evidence="9">
    <location>
        <begin position="402"/>
        <end position="614"/>
    </location>
</feature>
<dbReference type="InterPro" id="IPR001610">
    <property type="entry name" value="PAC"/>
</dbReference>
<evidence type="ECO:0000313" key="12">
    <source>
        <dbReference type="EMBL" id="MDE8653678.1"/>
    </source>
</evidence>
<dbReference type="PANTHER" id="PTHR43065:SF10">
    <property type="entry name" value="PEROXIDE STRESS-ACTIVATED HISTIDINE KINASE MAK3"/>
    <property type="match status" value="1"/>
</dbReference>
<dbReference type="SMART" id="SM00091">
    <property type="entry name" value="PAS"/>
    <property type="match status" value="3"/>
</dbReference>
<dbReference type="InterPro" id="IPR003661">
    <property type="entry name" value="HisK_dim/P_dom"/>
</dbReference>
<name>A0ABT5WV00_9SPHN</name>
<organism evidence="12 13">
    <name type="scientific">Novosphingobium album</name>
    <name type="common">ex Liu et al. 2023</name>
    <dbReference type="NCBI Taxonomy" id="3031130"/>
    <lineage>
        <taxon>Bacteria</taxon>
        <taxon>Pseudomonadati</taxon>
        <taxon>Pseudomonadota</taxon>
        <taxon>Alphaproteobacteria</taxon>
        <taxon>Sphingomonadales</taxon>
        <taxon>Sphingomonadaceae</taxon>
        <taxon>Novosphingobium</taxon>
    </lineage>
</organism>
<dbReference type="InterPro" id="IPR035965">
    <property type="entry name" value="PAS-like_dom_sf"/>
</dbReference>
<dbReference type="SUPFAM" id="SSF55874">
    <property type="entry name" value="ATPase domain of HSP90 chaperone/DNA topoisomerase II/histidine kinase"/>
    <property type="match status" value="1"/>
</dbReference>
<dbReference type="Pfam" id="PF02518">
    <property type="entry name" value="HATPase_c"/>
    <property type="match status" value="1"/>
</dbReference>
<reference evidence="12 13" key="1">
    <citation type="submission" date="2023-03" db="EMBL/GenBank/DDBJ databases">
        <title>NovoSphingobium album sp. nov. isolated from polycyclic aromatic hydrocarbons- and heavy-metal polluted soil.</title>
        <authorList>
            <person name="Liu Z."/>
            <person name="Wang K."/>
        </authorList>
    </citation>
    <scope>NUCLEOTIDE SEQUENCE [LARGE SCALE GENOMIC DNA]</scope>
    <source>
        <strain evidence="12 13">H3SJ31-1</strain>
    </source>
</reference>
<dbReference type="PROSITE" id="PS50113">
    <property type="entry name" value="PAC"/>
    <property type="match status" value="1"/>
</dbReference>
<keyword evidence="4" id="KW-0808">Transferase</keyword>
<proteinExistence type="predicted"/>
<keyword evidence="5" id="KW-0547">Nucleotide-binding</keyword>
<dbReference type="Gene3D" id="6.10.250.2580">
    <property type="match status" value="1"/>
</dbReference>
<evidence type="ECO:0000256" key="6">
    <source>
        <dbReference type="ARBA" id="ARBA00022777"/>
    </source>
</evidence>
<dbReference type="CDD" id="cd00082">
    <property type="entry name" value="HisKA"/>
    <property type="match status" value="1"/>
</dbReference>
<dbReference type="SMART" id="SM00086">
    <property type="entry name" value="PAC"/>
    <property type="match status" value="2"/>
</dbReference>
<dbReference type="PROSITE" id="PS50109">
    <property type="entry name" value="HIS_KIN"/>
    <property type="match status" value="1"/>
</dbReference>
<evidence type="ECO:0000256" key="1">
    <source>
        <dbReference type="ARBA" id="ARBA00000085"/>
    </source>
</evidence>
<dbReference type="PANTHER" id="PTHR43065">
    <property type="entry name" value="SENSOR HISTIDINE KINASE"/>
    <property type="match status" value="1"/>
</dbReference>
<dbReference type="InterPro" id="IPR013656">
    <property type="entry name" value="PAS_4"/>
</dbReference>
<evidence type="ECO:0000256" key="3">
    <source>
        <dbReference type="ARBA" id="ARBA00022553"/>
    </source>
</evidence>
<dbReference type="Pfam" id="PF00512">
    <property type="entry name" value="HisKA"/>
    <property type="match status" value="1"/>
</dbReference>
<dbReference type="Gene3D" id="1.10.287.130">
    <property type="match status" value="1"/>
</dbReference>
<dbReference type="InterPro" id="IPR036890">
    <property type="entry name" value="HATPase_C_sf"/>
</dbReference>
<dbReference type="SMART" id="SM00388">
    <property type="entry name" value="HisKA"/>
    <property type="match status" value="1"/>
</dbReference>
<gene>
    <name evidence="12" type="ORF">PYV00_18430</name>
</gene>
<evidence type="ECO:0000256" key="4">
    <source>
        <dbReference type="ARBA" id="ARBA00022679"/>
    </source>
</evidence>
<dbReference type="InterPro" id="IPR013767">
    <property type="entry name" value="PAS_fold"/>
</dbReference>
<evidence type="ECO:0000259" key="10">
    <source>
        <dbReference type="PROSITE" id="PS50112"/>
    </source>
</evidence>
<keyword evidence="6" id="KW-0418">Kinase</keyword>
<evidence type="ECO:0000256" key="5">
    <source>
        <dbReference type="ARBA" id="ARBA00022741"/>
    </source>
</evidence>
<dbReference type="CDD" id="cd00130">
    <property type="entry name" value="PAS"/>
    <property type="match status" value="3"/>
</dbReference>
<dbReference type="RefSeq" id="WP_275229762.1">
    <property type="nucleotide sequence ID" value="NZ_JARESE010000062.1"/>
</dbReference>
<comment type="caution">
    <text evidence="12">The sequence shown here is derived from an EMBL/GenBank/DDBJ whole genome shotgun (WGS) entry which is preliminary data.</text>
</comment>
<feature type="domain" description="PAS" evidence="10">
    <location>
        <begin position="127"/>
        <end position="173"/>
    </location>
</feature>
<dbReference type="PRINTS" id="PR00344">
    <property type="entry name" value="BCTRLSENSOR"/>
</dbReference>
<evidence type="ECO:0000259" key="9">
    <source>
        <dbReference type="PROSITE" id="PS50109"/>
    </source>
</evidence>
<dbReference type="Gene3D" id="3.30.565.10">
    <property type="entry name" value="Histidine kinase-like ATPase, C-terminal domain"/>
    <property type="match status" value="1"/>
</dbReference>
<sequence>MNGELGELLLEHVPVAVVLFDRDMRYLACSRRWLIDFGFEHRDIIGRPHREVFPEIDERLRGIHDRVLAGETLSNELEPFRHADGSVDWVQWKMVPWQRWPGEIGGTVLFTQVLNDLVRSRQWSRSLNTELDLLIDSAKRHAICLLDLGGRVVIWNAGAERLYGWQGAEVVGKPYDMMFGADDRDAGVPGLQLAEARREGTFQGRSWRQRKDGSRFHAEVTISRILDDAGAVIAFGQVVRDITEESARIRQIEENEAQLRSILDTVPDAMVTIDEHGTMESFSAAAERLFGYAADEVVGRNVSMLMAQADAARHDGHLTRYHATGERRIIGSSRRVLGRRKDGSIFSHELCVGEASGGGRRIFTGFLRDLTAREDAEARLREMQSELIHISRVSAIGTMATTLAHELNQPLTAIANYVQSSAALLSTNGNEQLELVREALEEAGREALRAGAIVQRLREFVARGELDRAIVSPLELATQACTLGAVGSRARGISCDVAISPDLRSVLVDRVQVQQVLLNLLRNAFEALGERGAVTVAARQDGGMIRVSVIDNGPGIAPGKEETLFEPFVSSKTSGMGLGLAISRTIIEAHGGRLWCESARDGGAAFHFTVPVAEPGDD</sequence>
<protein>
    <recommendedName>
        <fullName evidence="2">histidine kinase</fullName>
        <ecNumber evidence="2">2.7.13.3</ecNumber>
    </recommendedName>
</protein>
<dbReference type="Proteomes" id="UP001216253">
    <property type="component" value="Unassembled WGS sequence"/>
</dbReference>
<dbReference type="InterPro" id="IPR036097">
    <property type="entry name" value="HisK_dim/P_sf"/>
</dbReference>
<comment type="catalytic activity">
    <reaction evidence="1">
        <text>ATP + protein L-histidine = ADP + protein N-phospho-L-histidine.</text>
        <dbReference type="EC" id="2.7.13.3"/>
    </reaction>
</comment>
<dbReference type="Gene3D" id="3.30.450.20">
    <property type="entry name" value="PAS domain"/>
    <property type="match status" value="3"/>
</dbReference>
<dbReference type="SUPFAM" id="SSF55785">
    <property type="entry name" value="PYP-like sensor domain (PAS domain)"/>
    <property type="match status" value="3"/>
</dbReference>
<dbReference type="Pfam" id="PF00989">
    <property type="entry name" value="PAS"/>
    <property type="match status" value="2"/>
</dbReference>
<dbReference type="SUPFAM" id="SSF47384">
    <property type="entry name" value="Homodimeric domain of signal transducing histidine kinase"/>
    <property type="match status" value="1"/>
</dbReference>
<keyword evidence="13" id="KW-1185">Reference proteome</keyword>
<keyword evidence="8" id="KW-0902">Two-component regulatory system</keyword>
<dbReference type="InterPro" id="IPR003594">
    <property type="entry name" value="HATPase_dom"/>
</dbReference>
<dbReference type="InterPro" id="IPR000014">
    <property type="entry name" value="PAS"/>
</dbReference>
<keyword evidence="7" id="KW-0067">ATP-binding</keyword>